<evidence type="ECO:0000313" key="3">
    <source>
        <dbReference type="Proteomes" id="UP000297714"/>
    </source>
</evidence>
<feature type="region of interest" description="Disordered" evidence="1">
    <location>
        <begin position="181"/>
        <end position="241"/>
    </location>
</feature>
<reference evidence="2 3" key="1">
    <citation type="submission" date="2019-04" db="EMBL/GenBank/DDBJ databases">
        <authorList>
            <person name="Poehlein A."/>
            <person name="Bengelsdorf F.R."/>
            <person name="Duerre P."/>
            <person name="Daniel R."/>
        </authorList>
    </citation>
    <scope>NUCLEOTIDE SEQUENCE [LARGE SCALE GENOMIC DNA]</scope>
    <source>
        <strain evidence="2 3">BS-1</strain>
    </source>
</reference>
<accession>A0A4Z0YFN6</accession>
<dbReference type="EMBL" id="SRMQ01000001">
    <property type="protein sequence ID" value="TGJ78041.1"/>
    <property type="molecule type" value="Genomic_DNA"/>
</dbReference>
<dbReference type="AlphaFoldDB" id="A0A4Z0YFN6"/>
<dbReference type="OrthoDB" id="2666372at2"/>
<sequence length="241" mass="26012">MKRIVAVVVILAACGALYALVWPQRSTGEKVSAEVVSSAISAEEVGTKAPSEPTADMLELPTEPTAEKEKQLDGDAPTPAPKSRQAPTLATSITTVADNGDPYHTDVYPENVYSEEYLYDSEGNLIGKKTTYPTTFGPDTIWIDGHAYYDVPGFGLIEWSGPNQRTEDYTMYENGNKVGIMGGEDETPTHISTPAQPDDCQEPTGEVIDQSINGVPEKSGTPPDYKPDTTPPDDPNARIMD</sequence>
<name>A0A4Z0YFN6_9FIRM</name>
<gene>
    <name evidence="2" type="ORF">CAGA_04530</name>
</gene>
<evidence type="ECO:0000256" key="1">
    <source>
        <dbReference type="SAM" id="MobiDB-lite"/>
    </source>
</evidence>
<feature type="region of interest" description="Disordered" evidence="1">
    <location>
        <begin position="62"/>
        <end position="107"/>
    </location>
</feature>
<dbReference type="RefSeq" id="WP_135657259.1">
    <property type="nucleotide sequence ID" value="NZ_SRMQ01000001.1"/>
</dbReference>
<keyword evidence="3" id="KW-1185">Reference proteome</keyword>
<organism evidence="2 3">
    <name type="scientific">Caproiciproducens galactitolivorans</name>
    <dbReference type="NCBI Taxonomy" id="642589"/>
    <lineage>
        <taxon>Bacteria</taxon>
        <taxon>Bacillati</taxon>
        <taxon>Bacillota</taxon>
        <taxon>Clostridia</taxon>
        <taxon>Eubacteriales</taxon>
        <taxon>Acutalibacteraceae</taxon>
        <taxon>Caproiciproducens</taxon>
    </lineage>
</organism>
<proteinExistence type="predicted"/>
<feature type="compositionally biased region" description="Polar residues" evidence="1">
    <location>
        <begin position="85"/>
        <end position="97"/>
    </location>
</feature>
<protein>
    <submittedName>
        <fullName evidence="2">Uncharacterized protein</fullName>
    </submittedName>
</protein>
<comment type="caution">
    <text evidence="2">The sequence shown here is derived from an EMBL/GenBank/DDBJ whole genome shotgun (WGS) entry which is preliminary data.</text>
</comment>
<evidence type="ECO:0000313" key="2">
    <source>
        <dbReference type="EMBL" id="TGJ78041.1"/>
    </source>
</evidence>
<dbReference type="Proteomes" id="UP000297714">
    <property type="component" value="Unassembled WGS sequence"/>
</dbReference>